<evidence type="ECO:0000256" key="6">
    <source>
        <dbReference type="ARBA" id="ARBA00023004"/>
    </source>
</evidence>
<dbReference type="Pfam" id="PF00042">
    <property type="entry name" value="Globin"/>
    <property type="match status" value="1"/>
</dbReference>
<evidence type="ECO:0000256" key="3">
    <source>
        <dbReference type="ARBA" id="ARBA00022617"/>
    </source>
</evidence>
<dbReference type="GO" id="GO:0020037">
    <property type="term" value="F:heme binding"/>
    <property type="evidence" value="ECO:0007669"/>
    <property type="project" value="InterPro"/>
</dbReference>
<dbReference type="PRINTS" id="PR00612">
    <property type="entry name" value="ALPHAHAEM"/>
</dbReference>
<evidence type="ECO:0000313" key="9">
    <source>
        <dbReference type="Proteomes" id="UP000887540"/>
    </source>
</evidence>
<dbReference type="Gene3D" id="1.10.490.10">
    <property type="entry name" value="Globins"/>
    <property type="match status" value="1"/>
</dbReference>
<dbReference type="WBParaSite" id="ACRNAN_scaffold30644.g7430.t1">
    <property type="protein sequence ID" value="ACRNAN_scaffold30644.g7430.t1"/>
    <property type="gene ID" value="ACRNAN_scaffold30644.g7430"/>
</dbReference>
<dbReference type="PROSITE" id="PS01033">
    <property type="entry name" value="GLOBIN"/>
    <property type="match status" value="1"/>
</dbReference>
<protein>
    <submittedName>
        <fullName evidence="10">Globin family profile domain-containing protein</fullName>
    </submittedName>
</protein>
<dbReference type="GO" id="GO:0072562">
    <property type="term" value="C:blood microparticle"/>
    <property type="evidence" value="ECO:0007669"/>
    <property type="project" value="TreeGrafter"/>
</dbReference>
<keyword evidence="6" id="KW-0408">Iron</keyword>
<dbReference type="GO" id="GO:0019825">
    <property type="term" value="F:oxygen binding"/>
    <property type="evidence" value="ECO:0007669"/>
    <property type="project" value="InterPro"/>
</dbReference>
<keyword evidence="9" id="KW-1185">Reference proteome</keyword>
<evidence type="ECO:0000256" key="1">
    <source>
        <dbReference type="ARBA" id="ARBA00008705"/>
    </source>
</evidence>
<dbReference type="CDD" id="cd08927">
    <property type="entry name" value="Hb-alpha-like"/>
    <property type="match status" value="1"/>
</dbReference>
<dbReference type="Proteomes" id="UP000887540">
    <property type="component" value="Unplaced"/>
</dbReference>
<dbReference type="InterPro" id="IPR000971">
    <property type="entry name" value="Globin"/>
</dbReference>
<evidence type="ECO:0000256" key="5">
    <source>
        <dbReference type="ARBA" id="ARBA00022723"/>
    </source>
</evidence>
<proteinExistence type="inferred from homology"/>
<organism evidence="9 10">
    <name type="scientific">Acrobeloides nanus</name>
    <dbReference type="NCBI Taxonomy" id="290746"/>
    <lineage>
        <taxon>Eukaryota</taxon>
        <taxon>Metazoa</taxon>
        <taxon>Ecdysozoa</taxon>
        <taxon>Nematoda</taxon>
        <taxon>Chromadorea</taxon>
        <taxon>Rhabditida</taxon>
        <taxon>Tylenchina</taxon>
        <taxon>Cephalobomorpha</taxon>
        <taxon>Cephaloboidea</taxon>
        <taxon>Cephalobidae</taxon>
        <taxon>Acrobeloides</taxon>
    </lineage>
</organism>
<dbReference type="GO" id="GO:0043177">
    <property type="term" value="F:organic acid binding"/>
    <property type="evidence" value="ECO:0007669"/>
    <property type="project" value="TreeGrafter"/>
</dbReference>
<keyword evidence="4 7" id="KW-0561">Oxygen transport</keyword>
<dbReference type="InterPro" id="IPR002338">
    <property type="entry name" value="Hemoglobin_a-typ"/>
</dbReference>
<keyword evidence="3 7" id="KW-0349">Heme</keyword>
<evidence type="ECO:0000259" key="8">
    <source>
        <dbReference type="PROSITE" id="PS01033"/>
    </source>
</evidence>
<dbReference type="PANTHER" id="PTHR11442">
    <property type="entry name" value="HEMOGLOBIN FAMILY MEMBER"/>
    <property type="match status" value="1"/>
</dbReference>
<dbReference type="GO" id="GO:0005344">
    <property type="term" value="F:oxygen carrier activity"/>
    <property type="evidence" value="ECO:0007669"/>
    <property type="project" value="UniProtKB-KW"/>
</dbReference>
<dbReference type="InterPro" id="IPR012292">
    <property type="entry name" value="Globin/Proto"/>
</dbReference>
<dbReference type="FunFam" id="1.10.490.10:FF:000002">
    <property type="entry name" value="Hemoglobin subunit alpha"/>
    <property type="match status" value="1"/>
</dbReference>
<dbReference type="GO" id="GO:0031720">
    <property type="term" value="F:haptoglobin binding"/>
    <property type="evidence" value="ECO:0007669"/>
    <property type="project" value="TreeGrafter"/>
</dbReference>
<sequence>MVLSAEDRKLVQATWCKVAPHLDDLGGEALSRLFLCYPQTKTYFPHFNLSADSKDVHQHGLKVAKALDGAIKHLDNIRGNLAYLSDLHAYNLRVDPVNFELLAKCFHVVLAIHLGKDYSPTVILAWDKFFHCVGDVLCEKYR</sequence>
<keyword evidence="5" id="KW-0479">Metal-binding</keyword>
<evidence type="ECO:0000256" key="7">
    <source>
        <dbReference type="RuleBase" id="RU000356"/>
    </source>
</evidence>
<dbReference type="GO" id="GO:0004601">
    <property type="term" value="F:peroxidase activity"/>
    <property type="evidence" value="ECO:0007669"/>
    <property type="project" value="TreeGrafter"/>
</dbReference>
<dbReference type="SUPFAM" id="SSF46458">
    <property type="entry name" value="Globin-like"/>
    <property type="match status" value="1"/>
</dbReference>
<dbReference type="AlphaFoldDB" id="A0A914DMB1"/>
<accession>A0A914DMB1</accession>
<comment type="similarity">
    <text evidence="1 7">Belongs to the globin family.</text>
</comment>
<dbReference type="GO" id="GO:0005833">
    <property type="term" value="C:hemoglobin complex"/>
    <property type="evidence" value="ECO:0007669"/>
    <property type="project" value="InterPro"/>
</dbReference>
<feature type="domain" description="Globin" evidence="8">
    <location>
        <begin position="2"/>
        <end position="142"/>
    </location>
</feature>
<keyword evidence="2 7" id="KW-0813">Transport</keyword>
<evidence type="ECO:0000313" key="10">
    <source>
        <dbReference type="WBParaSite" id="ACRNAN_scaffold30644.g7430.t1"/>
    </source>
</evidence>
<dbReference type="InterPro" id="IPR050056">
    <property type="entry name" value="Hemoglobin_oxygen_transport"/>
</dbReference>
<dbReference type="InterPro" id="IPR009050">
    <property type="entry name" value="Globin-like_sf"/>
</dbReference>
<evidence type="ECO:0000256" key="2">
    <source>
        <dbReference type="ARBA" id="ARBA00022448"/>
    </source>
</evidence>
<dbReference type="PANTHER" id="PTHR11442:SF48">
    <property type="entry name" value="HEMOGLOBIN SUBUNIT ALPHA"/>
    <property type="match status" value="1"/>
</dbReference>
<evidence type="ECO:0000256" key="4">
    <source>
        <dbReference type="ARBA" id="ARBA00022621"/>
    </source>
</evidence>
<name>A0A914DMB1_9BILA</name>
<reference evidence="10" key="1">
    <citation type="submission" date="2022-11" db="UniProtKB">
        <authorList>
            <consortium name="WormBaseParasite"/>
        </authorList>
    </citation>
    <scope>IDENTIFICATION</scope>
</reference>
<dbReference type="GO" id="GO:0042744">
    <property type="term" value="P:hydrogen peroxide catabolic process"/>
    <property type="evidence" value="ECO:0007669"/>
    <property type="project" value="TreeGrafter"/>
</dbReference>
<dbReference type="GO" id="GO:0046872">
    <property type="term" value="F:metal ion binding"/>
    <property type="evidence" value="ECO:0007669"/>
    <property type="project" value="UniProtKB-KW"/>
</dbReference>
<dbReference type="GO" id="GO:0031838">
    <property type="term" value="C:haptoglobin-hemoglobin complex"/>
    <property type="evidence" value="ECO:0007669"/>
    <property type="project" value="TreeGrafter"/>
</dbReference>